<reference evidence="1 4" key="2">
    <citation type="submission" date="2015-11" db="EMBL/GenBank/DDBJ databases">
        <title>Comparative analysis of genome sequences of three different virulent isolates of white spot syndrome virus.</title>
        <authorList>
            <person name="Gao M."/>
            <person name="Yang F."/>
            <person name="Xu L."/>
            <person name="Li F."/>
        </authorList>
    </citation>
    <scope>NUCLEOTIDE SEQUENCE [LARGE SCALE GENOMIC DNA]</scope>
    <source>
        <strain evidence="1 4">CN03</strain>
    </source>
</reference>
<dbReference type="Proteomes" id="UP000267516">
    <property type="component" value="Segment"/>
</dbReference>
<reference evidence="2" key="1">
    <citation type="journal article" date="2015" name="J. Virol.">
        <title>VP24 Is a Chitin-Binding Protein Involved in White Spot Syndrome Virus Infection.</title>
        <authorList>
            <person name="Li Z."/>
            <person name="Li F."/>
            <person name="Han Y."/>
            <person name="Xu L."/>
            <person name="Yang F."/>
        </authorList>
    </citation>
    <scope>NUCLEOTIDE SEQUENCE [LARGE SCALE GENOMIC DNA]</scope>
    <source>
        <strain evidence="2">CN04</strain>
    </source>
</reference>
<evidence type="ECO:0000313" key="1">
    <source>
        <dbReference type="EMBL" id="ALN66443.1"/>
    </source>
</evidence>
<reference evidence="2" key="3">
    <citation type="submission" date="2017-03" db="EMBL/GenBank/DDBJ databases">
        <title>A VP24-truncated isolate of white spot syndrome virus is inefficient in per os infection.</title>
        <authorList>
            <person name="Han Y."/>
            <person name="Li F."/>
            <person name="Xu L."/>
            <person name="Huang W."/>
            <person name="Yang F."/>
        </authorList>
    </citation>
    <scope>NUCLEOTIDE SEQUENCE</scope>
    <source>
        <strain evidence="2">CN04</strain>
    </source>
</reference>
<evidence type="ECO:0000313" key="3">
    <source>
        <dbReference type="EMBL" id="ATU83416.1"/>
    </source>
</evidence>
<dbReference type="Proteomes" id="UP000278929">
    <property type="component" value="Genome"/>
</dbReference>
<proteinExistence type="predicted"/>
<sequence length="448" mass="50157">MGGEDSFDDRYDSDALWENEGAKSIQVKETDLEVYRMHRRAVPTLEEKNRTALRYYSDWSPVYRVPLFSLKDGSDPHERDFSFNVDPRRFGKVPVKVRRVDVRNPSRTAAIFVPTGPGLHVSSYTGDGMLVCPNHNFIGDLCSEIASDITIYNTSSSGRLSYATNFNSVEDNSPVGILFETLPDDKMFQQVSIFSATEPASNISIGPMSHVKIKLGYYDEENATAVGVIRYGGLFYTSVGACNIPEGVFFDDVVGNHSSMNIYNMTNQPKEIVLKEPRGEDAMEEDDGEEADYNFLGYVVRFEHDLKMQAMSSAYSSVSIDINSSSFHKCFLIKPKYNSILQPLVSSEVVLNDLSLNTRGREVEFHDRLPSGAQDNSYSIVKYMKIVSLKEGLKVVNPIINTELYKKKQALKVHVLNMTRDVVGLDTSEHSFGIIVCHAAKLPEVIGQ</sequence>
<organism evidence="1 4">
    <name type="scientific">White spot syndrome virus</name>
    <dbReference type="NCBI Taxonomy" id="342409"/>
    <lineage>
        <taxon>Viruses</taxon>
        <taxon>Viruses incertae sedis</taxon>
        <taxon>Naldaviricetes</taxon>
        <taxon>Nimaviridae</taxon>
        <taxon>Whispovirus</taxon>
    </lineage>
</organism>
<name>A0A0S2E6I7_9VIRU</name>
<accession>A0A0S2E6I7</accession>
<evidence type="ECO:0000313" key="2">
    <source>
        <dbReference type="EMBL" id="ASA40514.1"/>
    </source>
</evidence>
<reference evidence="3" key="4">
    <citation type="journal article" date="2018" name="Aquaculture">
        <title>Complete genome sequence of a white spot syndrome virus associated with a disease incursion in Australia.</title>
        <authorList>
            <person name="Oakey J."/>
            <person name="Smith C.S."/>
        </authorList>
    </citation>
    <scope>NUCLEOTIDE SEQUENCE [LARGE SCALE GENOMIC DNA]</scope>
    <source>
        <strain evidence="3">WSSV-AU</strain>
    </source>
</reference>
<dbReference type="EMBL" id="MF768985">
    <property type="protein sequence ID" value="ATU83416.1"/>
    <property type="molecule type" value="Genomic_DNA"/>
</dbReference>
<protein>
    <submittedName>
        <fullName evidence="3">ORF1281</fullName>
    </submittedName>
    <submittedName>
        <fullName evidence="2">Wsv526</fullName>
    </submittedName>
</protein>
<evidence type="ECO:0000313" key="4">
    <source>
        <dbReference type="Proteomes" id="UP000267277"/>
    </source>
</evidence>
<dbReference type="Proteomes" id="UP000267277">
    <property type="component" value="Segment"/>
</dbReference>
<dbReference type="EMBL" id="KY827813">
    <property type="protein sequence ID" value="ASA40514.1"/>
    <property type="molecule type" value="Genomic_DNA"/>
</dbReference>
<dbReference type="EMBL" id="KT995471">
    <property type="protein sequence ID" value="ALN66443.1"/>
    <property type="molecule type" value="Genomic_DNA"/>
</dbReference>